<dbReference type="Gene3D" id="1.10.238.10">
    <property type="entry name" value="EF-hand"/>
    <property type="match status" value="1"/>
</dbReference>
<evidence type="ECO:0000256" key="7">
    <source>
        <dbReference type="ARBA" id="ARBA00023212"/>
    </source>
</evidence>
<dbReference type="STRING" id="8083.ENSXMAP00000016554"/>
<dbReference type="Ensembl" id="ENSXMAT00000016578.2">
    <property type="protein sequence ID" value="ENSXMAP00000016554.2"/>
    <property type="gene ID" value="ENSXMAG00000016452.2"/>
</dbReference>
<dbReference type="GO" id="GO:0005737">
    <property type="term" value="C:cytoplasm"/>
    <property type="evidence" value="ECO:0007669"/>
    <property type="project" value="TreeGrafter"/>
</dbReference>
<evidence type="ECO:0000256" key="3">
    <source>
        <dbReference type="ARBA" id="ARBA00022553"/>
    </source>
</evidence>
<dbReference type="InterPro" id="IPR018159">
    <property type="entry name" value="Spectrin/alpha-actinin"/>
</dbReference>
<dbReference type="SUPFAM" id="SSF47473">
    <property type="entry name" value="EF-hand"/>
    <property type="match status" value="1"/>
</dbReference>
<dbReference type="OMA" id="SDFINME"/>
<dbReference type="InterPro" id="IPR043197">
    <property type="entry name" value="Plakin"/>
</dbReference>
<dbReference type="Pfam" id="PF13499">
    <property type="entry name" value="EF-hand_7"/>
    <property type="match status" value="1"/>
</dbReference>
<name>M4AQ09_XIPMA</name>
<dbReference type="InterPro" id="IPR018247">
    <property type="entry name" value="EF_Hand_1_Ca_BS"/>
</dbReference>
<dbReference type="Pfam" id="PF00435">
    <property type="entry name" value="Spectrin"/>
    <property type="match status" value="15"/>
</dbReference>
<dbReference type="InterPro" id="IPR011992">
    <property type="entry name" value="EF-hand-dom_pair"/>
</dbReference>
<feature type="compositionally biased region" description="Low complexity" evidence="9">
    <location>
        <begin position="4703"/>
        <end position="4713"/>
    </location>
</feature>
<feature type="domain" description="GAR" evidence="11">
    <location>
        <begin position="4529"/>
        <end position="4605"/>
    </location>
</feature>
<dbReference type="HOGENOM" id="CLU_000015_0_1_1"/>
<dbReference type="InterPro" id="IPR036534">
    <property type="entry name" value="GAR_dom_sf"/>
</dbReference>
<keyword evidence="7" id="KW-0206">Cytoskeleton</keyword>
<dbReference type="Gene3D" id="1.20.58.60">
    <property type="match status" value="23"/>
</dbReference>
<dbReference type="FunFam" id="1.20.58.60:FF:000014">
    <property type="entry name" value="microtubule-actin cross-linking factor 1"/>
    <property type="match status" value="1"/>
</dbReference>
<evidence type="ECO:0000256" key="6">
    <source>
        <dbReference type="ARBA" id="ARBA00022837"/>
    </source>
</evidence>
<dbReference type="InterPro" id="IPR002017">
    <property type="entry name" value="Spectrin_repeat"/>
</dbReference>
<dbReference type="FunFam" id="1.20.58.60:FF:000031">
    <property type="entry name" value="Microtubule-actin cross-linking factor 1"/>
    <property type="match status" value="1"/>
</dbReference>
<keyword evidence="8" id="KW-0175">Coiled coil</keyword>
<dbReference type="PROSITE" id="PS50222">
    <property type="entry name" value="EF_HAND_2"/>
    <property type="match status" value="2"/>
</dbReference>
<evidence type="ECO:0000256" key="5">
    <source>
        <dbReference type="ARBA" id="ARBA00022737"/>
    </source>
</evidence>
<keyword evidence="6" id="KW-0106">Calcium</keyword>
<evidence type="ECO:0000256" key="2">
    <source>
        <dbReference type="ARBA" id="ARBA00022490"/>
    </source>
</evidence>
<evidence type="ECO:0000313" key="13">
    <source>
        <dbReference type="Proteomes" id="UP000002852"/>
    </source>
</evidence>
<feature type="compositionally biased region" description="Low complexity" evidence="9">
    <location>
        <begin position="4383"/>
        <end position="4395"/>
    </location>
</feature>
<feature type="domain" description="EF-hand" evidence="10">
    <location>
        <begin position="4489"/>
        <end position="4524"/>
    </location>
</feature>
<dbReference type="GO" id="GO:0005509">
    <property type="term" value="F:calcium ion binding"/>
    <property type="evidence" value="ECO:0007669"/>
    <property type="project" value="InterPro"/>
</dbReference>
<dbReference type="GeneTree" id="ENSGT00940000155824"/>
<keyword evidence="5" id="KW-0677">Repeat</keyword>
<feature type="compositionally biased region" description="Low complexity" evidence="9">
    <location>
        <begin position="4641"/>
        <end position="4677"/>
    </location>
</feature>
<dbReference type="SUPFAM" id="SSF143575">
    <property type="entry name" value="GAS2 domain-like"/>
    <property type="match status" value="1"/>
</dbReference>
<keyword evidence="2" id="KW-0963">Cytoplasm</keyword>
<dbReference type="InterPro" id="IPR002048">
    <property type="entry name" value="EF_hand_dom"/>
</dbReference>
<feature type="compositionally biased region" description="Polar residues" evidence="9">
    <location>
        <begin position="2411"/>
        <end position="2426"/>
    </location>
</feature>
<feature type="region of interest" description="Disordered" evidence="9">
    <location>
        <begin position="475"/>
        <end position="499"/>
    </location>
</feature>
<dbReference type="InParanoid" id="M4AQ09"/>
<dbReference type="Pfam" id="PF00681">
    <property type="entry name" value="Plectin"/>
    <property type="match status" value="8"/>
</dbReference>
<dbReference type="InterPro" id="IPR003108">
    <property type="entry name" value="GAR_dom"/>
</dbReference>
<sequence>MLAQRGLIDQDTCSVLLEAQLVTGGLVRPDSSRVYSLDHGLTEGLIDAHTCQSLAELESAMELIKESVGDQKLLPVAAAMESGLITEEVGLRILELQMNSGGLRDSCGKIMSLEQAEDMRVLPSRILNKLYSRIQHKELLDPNTAEKVNIEELKLRCIPDDDSGLLLLPVKQQPGGTVCLRSGRKVGIFRAVQEGLIDRAVTVRLLEAQLFAGGISDPRSSHRLTVGEAVRHGLMDQDLACAMLARQLQNGGILDPLSRQRLDLEESIRRDLLSPRLALLVLESLWTFTGLLWPESGELMPIAEALQQGVISGDLARNILRQRHAIGGLYSPETLKVLPLNQAAEKDLEPDVVRCLRDIHIPDVFYNMNQSGTPSLNRLSWGSTNKLLFHLMTHSYVDAHSGKRLVLLDQDLVLVVKDSCFAAGESSEAESSNKLAGDKLQTLGSGENVRMPNEAEEHCSDLETSVDNLEMMNTSDSGKDIRLPQKLPETTNKDGLSDPELSVYTKVHKEKEEGSSLQSEMFLWNYQEGIKYKANPVGRTIPQHLEVKDTIIKTYFELEEGIKSGTQQEQMPKVKESKEVNLREAQEFKGTKSSPTDLASVSETVVDFKGSETVVDESLGEEQQEDAELERLVLELKQGGLMTEDGEKLLPDEAVAQGVLPGHTAVKLMAQAGLFGGFLDATSGESLSLEEVMQEGLLDEDLMWGVLKSDKTLAGVVDIEKGQICGVRDAAQAGLIDPNTAARLLEAQVASGGIVDLRRDKKVSVTLAANLGLIEEDQREELIALEKAFKGKVTDSATSLRKASLQLQMEGVVDPESKSTVPLEQAIKKGLIRSDEAYQVLARQVAEGGIIHHASGMRLSVSDAVDRGLVDRSIAPGLEELEWIYRGKISASTKPEAITFQAKTGAILDPDNGVRLTLTEAVSKGLLDDKMATEVMASPVVTQGTIDPKTAQIVPYSELVSQGKIDIETGKRFLEVKPFQGVQDKQTLETLTLPEAVALKWVDPVPAVRLLQSQADTGGIIDIYTGERLPLPEASARGLVSGDMVKEIATNQFVKGGLVDPATGQRVSDLSDAITSRLLTRDLALEIQETLKENFPDHFTTVLATGPRTDSQASMSAANIRTSSGSPSFVRGLETKKKFLRIKKLCRPKRKHSPQEARYDEALFRFSCRYKYLLLFGCKNVNIVSLQSSLLRQECLEHDQRIIALLSMVRHIEVRLKQQQQSVGHSLVTLDGIINRTETLDLELSDLEPEIKKEVEAAERLLKPRPTDVPPQLLLALEKDGRSLARAYEAARSLSESVLQSLRNHRDSCKVREPENSGWKRQQRNLQAKADGVAQAIRSVEEFMAEKGDNLSAEEKKNLQVALERLKEQYGALTDSTNTSLSELDDTISTTVQQNTQRVRLGEDVICHKADLRFVSISGQKVLDSVQGALEQAGGSDPALDGIKRLVSDKLQDANHRYTTLHTKVRQLGGRLGGLLERYQQYQDEVVSIHSWLSAHEQNQSTAKSSGDTDPQNLQNALRQVQVQNRQQFLQNVNIAAFNANSLIELLSRQGSVEATRDAVPKLLQSSDASAAPGLHGSLDDLTRRYAAAQSSQAEREAQLKGLLPRLESYERLSADLQAFTQSRLKALSPAGQPDRSVHDYRQTVEVSGVLLLSRMKNFYLTTNVYKTVLASLLFDKTLCLLFPVRFAAIQACEQQLHQFRGLSGSLVRWLQTDVSGASNVTDVWMYNVESLFCFQDLLNDWESQGSRIQDLNKTGSELESLIIDVTAPQTKTGVPQINGSAGPSSVNGIHTCKDLTELQVTVSDVNARYDALGSELKERLGRQQASLEVRQKARQNAEELRSWLSDREKSLTLGQTTSPSKPEVVQAFLCLKKDLNDSRWQTANKTAAQRQTELETCADRLGSFASAANQLGPWLREKELMMSVLGPLSIDPNMLNTQKQQVQFMLREFDTRRPQFDQLTQSAEGILSQTGDSAQDPKDLEEVRTELGSISQQWEDLTGRLTQRSSHIDQAQGTSEKYQALLKDLSSSIASLSERLDAQASLSAQPEALKLRLQETGEIRSELERRRGELSEAERLCGELSAIVAEPYLKEELSKRLESVSAPLRSLEERAADGLTQLQAALSSTQQFQQMFKELRSWLDRQSDLKQSPSDSLPCRPEAIRSLLAQTEELQRGVASQRGSYELIQAEGVSLLATLPADERASLQARLASLRQDWEGVNQRIAERETRLKNSLGKAETYQQHRAELTPWLAECEQKDGEVRPSLDPSVLDESLQKARALTLDLERRQPLLEAFNTAADQLLELCCIGEEELRDEKAQLNRRVDRLSEDLLNRTSQLEELASRLKEFEDGRQAVERRLEAAKHQIEVQEALGPQACSAKSLERLRSQQENLRSLQPQVVYLKDLAQGLVQDAPQTPGGSTEGTQRLQEQAKDTEKEYDEVTDKIELCCSSLESRLQGVGEVQSHVRDVFSRLADLDDELDSLSPVGRDADSLASQADAVKSFLSRLSDLRTELEGHAAECTAMLRREGSSPDLLALRRETEALSRQAGKLSERGQARLVQIEDAAERVQDFYRLAAELQGMLGKAEEGLNSQGAVGTEVEMIKQQLQEFKAVEREQVDGIQPKLQHVNAVGQGLIQSAAKHTDTQALEHDLETTNLRWNSLNKRVAERIAQLQEALLHCGKFQDALEPLLSWLSDTEELVANQRPPSAEYRVVKAQIQEQKLLQRLLDDRRPTVEMIRAEGARIAATADSQDREKIQVQLQSLSERWSDLLDKAGGRQRQLEELQVLALQFHEALEPLGEWLSATERRLSSAEPMGTQTAKITQQIVKHKALQEDVSSREAEVDHLESLSQSLFPLSCAADRDWLRERLGAVRSGHSELAHWCAGRAALLDQALANAQLFGEEEVEVLNWLAEVAQRLGQVSVQSYQPQLLAEQHKHTLALNEEILSRKKTVDQAIKNGQALLKQTTGEEVLLIQEKLDGIKSRYAEMTAGSSKALRTLEQALQLSTRFAAAHDDLNQWLDGVEAELSNVEPDASPAYQERQKELKKVSAEKRLVLDTVNEVGNALLDLVPWRAREGLDRLVADANQRYRHADETITQRVQLVQAAIQRSQQYEEAVDAELAWVGETERKLASLGPLSLEPDVTVAQLQVQRAFNIDIIRHKDTVDQLLSVRDEVLEACSDAQKDALMVKTDSLSSRYDTVSQSHSERFSALEQAQVLVARFWETYEELEPWLGETEALITQLPPPAIDTDALRLQQDQMRLLRESIAEHKPHIDKLLKIGPQLAELSLQEGATVTQRYTEAERRYLAIKEEVKGRAGALDEAVSQSAQFHDKMDPLLETLEAAVQRLRQPPPVAAEVEKIREQLAEHRAQGLELDKLLPSFSALCSRGEELISRAAHDDPAAQGETPRSEERESKLNDVLDLAGKFWADVAALLSTLRDSQDIVRELEDPGVDPSLIKQQIEAAEAIKAETDGLREELEFVRTLGADLIFACGETEKPEVKKTIDEMNAAWESLNRTWRERMERLEEAMTASVQYQDALQSMFDYLDNAVIKLCDMSTVGTDLGTVKQQIEELKHYKVDVYQQQIDMEKLCHQGELLLKKVSDQTDRDMIQEPLTELRHLWENLGDKITQRQHKLEAALLALGQFQHALSELQAWLSHTHTTLDTQRPVSSDPKAIEIELAKHHVLRNDVLSHHATVETVNSAAAELLESSPGDEASHLRDQLDQLNRSWESLLLKTQERQTLLEAALQQAEGFHGELEEFLQWLRRTESQLSAAKPTGGLPETAREQLQQHMELQAQLSQRAEQYHHLLDQGESMLLVRGGEEAGPGTTQTQQNLAMLQNKWASLNTKMDDRRGKLEEAVSLATGFQTSLQDTMNWLTQAEQTLNMAQPPSLILDTVLFQIDEHKVFVNEVNTHREQVLALEKAGSQLRFASLKQDVVLIKNLLLSVQARWDKLVQRSLDRGRHLDEARKRAKQFHEAWRKLTDWLEEAEKRLDSEVEISNEPDKIKVQLTKHKEFQKALGSKQPVYDTTVRSGKAMRDKAQLPADQQKLDHLVGEVRDKWDTVCGKSVERQHKLEEALLFSGQFAEALQALVDWLYRVEPQLAEDQPVHGDMDLVSNLMDAHKVFQKELGKRTGSVQALKRSARDLMETGRDDTAWVKVQLQELSNRWDTVCALSVTKQTRLQQALKQAEEFRTAVQMLLEWLSEAEQTLRFRGVLPEEAETLQPLLHTHRDFMGTVEEKRADVNKAAGMGEAILTVCHPDSITTIKHWITIIRARFEEVLTWAKQHEQRLETALTEVLNNANLLEELLSWLQWAETTLVQRDTEPLPQDIPQLKTLITEHQTFMEEMTRKQPDVDKVTKSYKRKPAEPPSSLAERRGARMSLQQQQPSMQLSGGNPRLNQLCARWQQVWLLALDRQRKLNDALDRQEELKEFANFDFDVWRKKYMRWMNHKKSRVMDFFRRIDKDQDGKITRQEFIDGILASKFPTSKLEMSAVADIFDRDGDGYIDYYEFVAALHPNKDAYRPTTDADKIEDEVTRQVAQCKCAKRFQVEQIGENKYRVSLWFGDSQQLRLVRILRSTVMVRVGGGWMALDEFLVKNDPCRARGRTNLELREKFILPEGASQGLAAFRSRGRRSKPGSRNASPTRSSSSASHSGASLPSAPSTPATPTASASSRIFAQETRPKMFDSKRGATTASGPTSRAGSRAGSRASSRRGSDASDASELQDSRSVCSDTSDTPRRPGSAAKPSKIPTISKKAPSPKTPGSAKK</sequence>
<dbReference type="SMART" id="SM00054">
    <property type="entry name" value="EFh"/>
    <property type="match status" value="2"/>
</dbReference>
<reference evidence="13" key="1">
    <citation type="submission" date="2012-01" db="EMBL/GenBank/DDBJ databases">
        <authorList>
            <person name="Walter R."/>
            <person name="Schartl M."/>
            <person name="Warren W."/>
        </authorList>
    </citation>
    <scope>NUCLEOTIDE SEQUENCE [LARGE SCALE GENOMIC DNA]</scope>
    <source>
        <strain evidence="13">JP 163 A</strain>
    </source>
</reference>
<protein>
    <submittedName>
        <fullName evidence="12">Microtubule actin crosslinking factor 1</fullName>
    </submittedName>
</protein>
<dbReference type="FunFam" id="1.20.58.60:FF:000092">
    <property type="entry name" value="microtubule-actin cross-linking factor 1 isoform X2"/>
    <property type="match status" value="1"/>
</dbReference>
<dbReference type="FunFam" id="1.20.58.60:FF:000001">
    <property type="entry name" value="Microtubule-actin cross-linking factor 1"/>
    <property type="match status" value="3"/>
</dbReference>
<dbReference type="GO" id="GO:0045104">
    <property type="term" value="P:intermediate filament cytoskeleton organization"/>
    <property type="evidence" value="ECO:0007669"/>
    <property type="project" value="InterPro"/>
</dbReference>
<dbReference type="SMART" id="SM00150">
    <property type="entry name" value="SPEC"/>
    <property type="match status" value="24"/>
</dbReference>
<evidence type="ECO:0000256" key="1">
    <source>
        <dbReference type="ARBA" id="ARBA00004245"/>
    </source>
</evidence>
<dbReference type="GO" id="GO:0008017">
    <property type="term" value="F:microtubule binding"/>
    <property type="evidence" value="ECO:0007669"/>
    <property type="project" value="InterPro"/>
</dbReference>
<dbReference type="CDD" id="cd00051">
    <property type="entry name" value="EFh"/>
    <property type="match status" value="1"/>
</dbReference>
<dbReference type="Proteomes" id="UP000002852">
    <property type="component" value="Unassembled WGS sequence"/>
</dbReference>
<dbReference type="FunFam" id="1.10.238.10:FF:000013">
    <property type="entry name" value="Microtubule-actin cross-linking factor 1"/>
    <property type="match status" value="1"/>
</dbReference>
<reference evidence="13" key="2">
    <citation type="journal article" date="2013" name="Nat. Genet.">
        <title>The genome of the platyfish, Xiphophorus maculatus, provides insights into evolutionary adaptation and several complex traits.</title>
        <authorList>
            <person name="Schartl M."/>
            <person name="Walter R.B."/>
            <person name="Shen Y."/>
            <person name="Garcia T."/>
            <person name="Catchen J."/>
            <person name="Amores A."/>
            <person name="Braasch I."/>
            <person name="Chalopin D."/>
            <person name="Volff J.N."/>
            <person name="Lesch K.P."/>
            <person name="Bisazza A."/>
            <person name="Minx P."/>
            <person name="Hillier L."/>
            <person name="Wilson R.K."/>
            <person name="Fuerstenberg S."/>
            <person name="Boore J."/>
            <person name="Searle S."/>
            <person name="Postlethwait J.H."/>
            <person name="Warren W.C."/>
        </authorList>
    </citation>
    <scope>NUCLEOTIDE SEQUENCE [LARGE SCALE GENOMIC DNA]</scope>
    <source>
        <strain evidence="13">JP 163 A</strain>
    </source>
</reference>
<evidence type="ECO:0000313" key="12">
    <source>
        <dbReference type="Ensembl" id="ENSXMAP00000016554.2"/>
    </source>
</evidence>
<dbReference type="GO" id="GO:0005886">
    <property type="term" value="C:plasma membrane"/>
    <property type="evidence" value="ECO:0007669"/>
    <property type="project" value="UniProtKB-SubCell"/>
</dbReference>
<evidence type="ECO:0000256" key="4">
    <source>
        <dbReference type="ARBA" id="ARBA00022723"/>
    </source>
</evidence>
<feature type="region of interest" description="Disordered" evidence="9">
    <location>
        <begin position="4353"/>
        <end position="4398"/>
    </location>
</feature>
<proteinExistence type="predicted"/>
<dbReference type="FunFam" id="1.20.58.60:FF:000012">
    <property type="entry name" value="Microtubule-actin cross-linking factor 1"/>
    <property type="match status" value="1"/>
</dbReference>
<feature type="coiled-coil region" evidence="8">
    <location>
        <begin position="2308"/>
        <end position="2370"/>
    </location>
</feature>
<dbReference type="FunFam" id="1.20.58.60:FF:000021">
    <property type="entry name" value="Microtubule-actin cross-linking factor 1"/>
    <property type="match status" value="1"/>
</dbReference>
<feature type="region of interest" description="Disordered" evidence="9">
    <location>
        <begin position="3395"/>
        <end position="3414"/>
    </location>
</feature>
<dbReference type="SMART" id="SM00243">
    <property type="entry name" value="GAS2"/>
    <property type="match status" value="1"/>
</dbReference>
<dbReference type="PROSITE" id="PS00018">
    <property type="entry name" value="EF_HAND_1"/>
    <property type="match status" value="2"/>
</dbReference>
<dbReference type="FunFam" id="3.30.920.20:FF:000001">
    <property type="entry name" value="Microtubule-actin cross-linking factor 1"/>
    <property type="match status" value="1"/>
</dbReference>
<dbReference type="FunFam" id="1.20.58.60:FF:000008">
    <property type="entry name" value="microtubule-actin cross-linking factor 1"/>
    <property type="match status" value="2"/>
</dbReference>
<feature type="region of interest" description="Disordered" evidence="9">
    <location>
        <begin position="2409"/>
        <end position="2430"/>
    </location>
</feature>
<dbReference type="InterPro" id="IPR001101">
    <property type="entry name" value="Plectin_repeat"/>
</dbReference>
<dbReference type="Pfam" id="PF02187">
    <property type="entry name" value="GAS2"/>
    <property type="match status" value="1"/>
</dbReference>
<dbReference type="SUPFAM" id="SSF46966">
    <property type="entry name" value="Spectrin repeat"/>
    <property type="match status" value="21"/>
</dbReference>
<dbReference type="eggNOG" id="KOG0516">
    <property type="taxonomic scope" value="Eukaryota"/>
</dbReference>
<feature type="domain" description="EF-hand" evidence="10">
    <location>
        <begin position="4453"/>
        <end position="4488"/>
    </location>
</feature>
<dbReference type="GO" id="GO:0005882">
    <property type="term" value="C:intermediate filament"/>
    <property type="evidence" value="ECO:0007669"/>
    <property type="project" value="TreeGrafter"/>
</dbReference>
<accession>M4AQ09</accession>
<reference evidence="12" key="4">
    <citation type="submission" date="2025-09" db="UniProtKB">
        <authorList>
            <consortium name="Ensembl"/>
        </authorList>
    </citation>
    <scope>IDENTIFICATION</scope>
    <source>
        <strain evidence="12">JP 163 A</strain>
    </source>
</reference>
<dbReference type="PANTHER" id="PTHR23169">
    <property type="entry name" value="ENVOPLAKIN"/>
    <property type="match status" value="1"/>
</dbReference>
<dbReference type="GO" id="GO:0042060">
    <property type="term" value="P:wound healing"/>
    <property type="evidence" value="ECO:0007669"/>
    <property type="project" value="TreeGrafter"/>
</dbReference>
<dbReference type="Gene3D" id="3.30.920.20">
    <property type="entry name" value="Gas2-like domain"/>
    <property type="match status" value="1"/>
</dbReference>
<dbReference type="PROSITE" id="PS51460">
    <property type="entry name" value="GAR"/>
    <property type="match status" value="1"/>
</dbReference>
<keyword evidence="13" id="KW-1185">Reference proteome</keyword>
<dbReference type="CDD" id="cd00176">
    <property type="entry name" value="SPEC"/>
    <property type="match status" value="11"/>
</dbReference>
<dbReference type="InterPro" id="IPR035915">
    <property type="entry name" value="Plakin_repeat_sf"/>
</dbReference>
<keyword evidence="4" id="KW-0479">Metal-binding</keyword>
<dbReference type="FunFam" id="1.20.58.60:FF:000016">
    <property type="entry name" value="Microtubule-actin cross-linking factor 1"/>
    <property type="match status" value="1"/>
</dbReference>
<feature type="region of interest" description="Disordered" evidence="9">
    <location>
        <begin position="4629"/>
        <end position="4771"/>
    </location>
</feature>
<reference evidence="12" key="3">
    <citation type="submission" date="2025-08" db="UniProtKB">
        <authorList>
            <consortium name="Ensembl"/>
        </authorList>
    </citation>
    <scope>IDENTIFICATION</scope>
    <source>
        <strain evidence="12">JP 163 A</strain>
    </source>
</reference>
<dbReference type="FunFam" id="1.20.58.60:FF:000048">
    <property type="entry name" value="microtubule-actin cross-linking factor 1 isoform X3"/>
    <property type="match status" value="1"/>
</dbReference>
<organism evidence="12 13">
    <name type="scientific">Xiphophorus maculatus</name>
    <name type="common">Southern platyfish</name>
    <name type="synonym">Platypoecilus maculatus</name>
    <dbReference type="NCBI Taxonomy" id="8083"/>
    <lineage>
        <taxon>Eukaryota</taxon>
        <taxon>Metazoa</taxon>
        <taxon>Chordata</taxon>
        <taxon>Craniata</taxon>
        <taxon>Vertebrata</taxon>
        <taxon>Euteleostomi</taxon>
        <taxon>Actinopterygii</taxon>
        <taxon>Neopterygii</taxon>
        <taxon>Teleostei</taxon>
        <taxon>Neoteleostei</taxon>
        <taxon>Acanthomorphata</taxon>
        <taxon>Ovalentaria</taxon>
        <taxon>Atherinomorphae</taxon>
        <taxon>Cyprinodontiformes</taxon>
        <taxon>Poeciliidae</taxon>
        <taxon>Poeciliinae</taxon>
        <taxon>Xiphophorus</taxon>
    </lineage>
</organism>
<feature type="compositionally biased region" description="Basic and acidic residues" evidence="9">
    <location>
        <begin position="4684"/>
        <end position="4693"/>
    </location>
</feature>
<dbReference type="Gene3D" id="3.90.1290.10">
    <property type="entry name" value="Plakin repeat"/>
    <property type="match status" value="6"/>
</dbReference>
<evidence type="ECO:0000256" key="9">
    <source>
        <dbReference type="SAM" id="MobiDB-lite"/>
    </source>
</evidence>
<keyword evidence="3" id="KW-0597">Phosphoprotein</keyword>
<evidence type="ECO:0000259" key="11">
    <source>
        <dbReference type="PROSITE" id="PS51460"/>
    </source>
</evidence>
<evidence type="ECO:0000256" key="8">
    <source>
        <dbReference type="SAM" id="Coils"/>
    </source>
</evidence>
<dbReference type="SMART" id="SM00250">
    <property type="entry name" value="PLEC"/>
    <property type="match status" value="17"/>
</dbReference>
<dbReference type="SUPFAM" id="SSF75399">
    <property type="entry name" value="Plakin repeat"/>
    <property type="match status" value="5"/>
</dbReference>
<dbReference type="PANTHER" id="PTHR23169:SF25">
    <property type="entry name" value="MICROTUBULE-ACTIN CROSS-LINKING FACTOR 1, ISOFORMS 1_2_3_4_5"/>
    <property type="match status" value="1"/>
</dbReference>
<comment type="subcellular location">
    <subcellularLocation>
        <location evidence="1">Cytoplasm</location>
        <location evidence="1">Cytoskeleton</location>
    </subcellularLocation>
</comment>
<dbReference type="GO" id="GO:0005198">
    <property type="term" value="F:structural molecule activity"/>
    <property type="evidence" value="ECO:0007669"/>
    <property type="project" value="TreeGrafter"/>
</dbReference>
<evidence type="ECO:0000259" key="10">
    <source>
        <dbReference type="PROSITE" id="PS50222"/>
    </source>
</evidence>